<feature type="compositionally biased region" description="Pro residues" evidence="4">
    <location>
        <begin position="189"/>
        <end position="210"/>
    </location>
</feature>
<dbReference type="Pfam" id="PF01388">
    <property type="entry name" value="ARID"/>
    <property type="match status" value="1"/>
</dbReference>
<keyword evidence="3" id="KW-0539">Nucleus</keyword>
<reference evidence="6 7" key="1">
    <citation type="journal article" date="2018" name="BMC Genomics">
        <title>Genomic evidence for intraspecific hybridization in a clonal and extremely halotolerant yeast.</title>
        <authorList>
            <person name="Gostincar C."/>
            <person name="Stajich J.E."/>
            <person name="Zupancic J."/>
            <person name="Zalar P."/>
            <person name="Gunde-Cimerman N."/>
        </authorList>
    </citation>
    <scope>NUCLEOTIDE SEQUENCE [LARGE SCALE GENOMIC DNA]</scope>
    <source>
        <strain evidence="6 7">EXF-6654</strain>
    </source>
</reference>
<feature type="compositionally biased region" description="Low complexity" evidence="4">
    <location>
        <begin position="467"/>
        <end position="485"/>
    </location>
</feature>
<feature type="region of interest" description="Disordered" evidence="4">
    <location>
        <begin position="447"/>
        <end position="489"/>
    </location>
</feature>
<feature type="non-terminal residue" evidence="6">
    <location>
        <position position="672"/>
    </location>
</feature>
<sequence length="672" mass="73090">MGALSQPLGGNTRLAALSPAAASCCWHRLSAVRDNQRRPAPSGQSRAYFASDMNQWPGGAPNGTMFPQSASGPINPAAMYNNPSFDMNSQFAQGFANNSTNATPNPGFPTQAFQPPPSVVPAKRGFDGSPQQPQPSRSQTPNFAFPGQQQPAGQQFPNAPTPYQHLQQPATSNHATPSPTMQSQAFRPPAQPQPQPQPQPRMPNASPSPFPQQHQQTGSFGGSMPPGTPQQAGAHAGMPQPGQAWNQGMGMTPNSMSMPGMQSSMPGAMNPQNVQRQYQMKLMQQQEMMRRNGMAPPRNMGAQPGGMSGFGGQQGGVPAASNGQLANAQTMAANQQKRRNFLTTLQAQVQGQGKPFDPAPKVGGKPVDLYMLWSIVASVGGSQNVERQGQWQAVANKLGFMQPQFMTAPDELKQLFLNYVTEYERRWWQVKAQQKQEQARNYAHQMAGYGGPSQNSPTKMMPPQPQAQPNQMAQLQQNQPLSQQPHATPVQAHAPMMQNGMATPQQMMNHRRNSSIKKPDQMTPQAANQSLTAPSPQSGPKVQRSPSLKRESPAAVMKSEEPQSTNYEPHTRTIESDGGYDVSALHELGNMIARAKPNMPTIDEMGVIDMRAITRSLESGIHGEVRYALDALTIISRDERIHFELEKCEDLIDVIVDCAEDQVERLSEDAAE</sequence>
<feature type="compositionally biased region" description="Polar residues" evidence="4">
    <location>
        <begin position="164"/>
        <end position="181"/>
    </location>
</feature>
<name>A0A3M6YBF4_HORWE</name>
<feature type="compositionally biased region" description="Polar residues" evidence="4">
    <location>
        <begin position="90"/>
        <end position="104"/>
    </location>
</feature>
<feature type="compositionally biased region" description="Polar residues" evidence="4">
    <location>
        <begin position="522"/>
        <end position="546"/>
    </location>
</feature>
<comment type="caution">
    <text evidence="6">The sequence shown here is derived from an EMBL/GenBank/DDBJ whole genome shotgun (WGS) entry which is preliminary data.</text>
</comment>
<evidence type="ECO:0000256" key="1">
    <source>
        <dbReference type="ARBA" id="ARBA00023015"/>
    </source>
</evidence>
<keyword evidence="1" id="KW-0805">Transcription regulation</keyword>
<evidence type="ECO:0000313" key="6">
    <source>
        <dbReference type="EMBL" id="RMY00273.1"/>
    </source>
</evidence>
<feature type="region of interest" description="Disordered" evidence="4">
    <location>
        <begin position="90"/>
        <end position="243"/>
    </location>
</feature>
<dbReference type="SMART" id="SM01014">
    <property type="entry name" value="ARID"/>
    <property type="match status" value="1"/>
</dbReference>
<dbReference type="VEuPathDB" id="FungiDB:BTJ68_00027"/>
<keyword evidence="2" id="KW-0804">Transcription</keyword>
<dbReference type="SMART" id="SM00501">
    <property type="entry name" value="BRIGHT"/>
    <property type="match status" value="1"/>
</dbReference>
<evidence type="ECO:0000313" key="7">
    <source>
        <dbReference type="Proteomes" id="UP000282582"/>
    </source>
</evidence>
<feature type="region of interest" description="Disordered" evidence="4">
    <location>
        <begin position="507"/>
        <end position="577"/>
    </location>
</feature>
<dbReference type="PROSITE" id="PS51011">
    <property type="entry name" value="ARID"/>
    <property type="match status" value="1"/>
</dbReference>
<organism evidence="6 7">
    <name type="scientific">Hortaea werneckii</name>
    <name type="common">Black yeast</name>
    <name type="synonym">Cladosporium werneckii</name>
    <dbReference type="NCBI Taxonomy" id="91943"/>
    <lineage>
        <taxon>Eukaryota</taxon>
        <taxon>Fungi</taxon>
        <taxon>Dikarya</taxon>
        <taxon>Ascomycota</taxon>
        <taxon>Pezizomycotina</taxon>
        <taxon>Dothideomycetes</taxon>
        <taxon>Dothideomycetidae</taxon>
        <taxon>Mycosphaerellales</taxon>
        <taxon>Teratosphaeriaceae</taxon>
        <taxon>Hortaea</taxon>
    </lineage>
</organism>
<evidence type="ECO:0000256" key="4">
    <source>
        <dbReference type="SAM" id="MobiDB-lite"/>
    </source>
</evidence>
<accession>A0A3M6YBF4</accession>
<dbReference type="EMBL" id="QWIK01000849">
    <property type="protein sequence ID" value="RMY00273.1"/>
    <property type="molecule type" value="Genomic_DNA"/>
</dbReference>
<dbReference type="AlphaFoldDB" id="A0A3M6YBF4"/>
<feature type="compositionally biased region" description="Low complexity" evidence="4">
    <location>
        <begin position="129"/>
        <end position="157"/>
    </location>
</feature>
<dbReference type="PANTHER" id="PTHR13964:SF27">
    <property type="entry name" value="HAT-TRICK, ISOFORM D"/>
    <property type="match status" value="1"/>
</dbReference>
<feature type="domain" description="ARID" evidence="5">
    <location>
        <begin position="335"/>
        <end position="428"/>
    </location>
</feature>
<gene>
    <name evidence="6" type="ORF">D0868_09092</name>
</gene>
<dbReference type="InterPro" id="IPR001606">
    <property type="entry name" value="ARID_dom"/>
</dbReference>
<evidence type="ECO:0000259" key="5">
    <source>
        <dbReference type="PROSITE" id="PS51011"/>
    </source>
</evidence>
<dbReference type="SUPFAM" id="SSF46774">
    <property type="entry name" value="ARID-like"/>
    <property type="match status" value="1"/>
</dbReference>
<dbReference type="PANTHER" id="PTHR13964">
    <property type="entry name" value="RBP-RELATED"/>
    <property type="match status" value="1"/>
</dbReference>
<protein>
    <recommendedName>
        <fullName evidence="5">ARID domain-containing protein</fullName>
    </recommendedName>
</protein>
<evidence type="ECO:0000256" key="2">
    <source>
        <dbReference type="ARBA" id="ARBA00023163"/>
    </source>
</evidence>
<dbReference type="GO" id="GO:0000976">
    <property type="term" value="F:transcription cis-regulatory region binding"/>
    <property type="evidence" value="ECO:0007669"/>
    <property type="project" value="TreeGrafter"/>
</dbReference>
<dbReference type="Proteomes" id="UP000282582">
    <property type="component" value="Unassembled WGS sequence"/>
</dbReference>
<dbReference type="InterPro" id="IPR036431">
    <property type="entry name" value="ARID_dom_sf"/>
</dbReference>
<dbReference type="GO" id="GO:0006357">
    <property type="term" value="P:regulation of transcription by RNA polymerase II"/>
    <property type="evidence" value="ECO:0007669"/>
    <property type="project" value="TreeGrafter"/>
</dbReference>
<dbReference type="GO" id="GO:0016514">
    <property type="term" value="C:SWI/SNF complex"/>
    <property type="evidence" value="ECO:0007669"/>
    <property type="project" value="TreeGrafter"/>
</dbReference>
<dbReference type="InterPro" id="IPR051232">
    <property type="entry name" value="ARID/SWI1_ChromRemod"/>
</dbReference>
<dbReference type="Gene3D" id="1.10.150.60">
    <property type="entry name" value="ARID DNA-binding domain"/>
    <property type="match status" value="1"/>
</dbReference>
<evidence type="ECO:0000256" key="3">
    <source>
        <dbReference type="ARBA" id="ARBA00023242"/>
    </source>
</evidence>
<proteinExistence type="predicted"/>